<feature type="non-terminal residue" evidence="1">
    <location>
        <position position="41"/>
    </location>
</feature>
<protein>
    <submittedName>
        <fullName evidence="1">LytR family transcriptional regulator</fullName>
    </submittedName>
</protein>
<name>A0AAW9HYH4_CLOPF</name>
<proteinExistence type="predicted"/>
<gene>
    <name evidence="1" type="ORF">GNF68_16600</name>
</gene>
<comment type="caution">
    <text evidence="1">The sequence shown here is derived from an EMBL/GenBank/DDBJ whole genome shotgun (WGS) entry which is preliminary data.</text>
</comment>
<dbReference type="Proteomes" id="UP001288778">
    <property type="component" value="Unassembled WGS sequence"/>
</dbReference>
<organism evidence="1 2">
    <name type="scientific">Clostridium perfringens</name>
    <dbReference type="NCBI Taxonomy" id="1502"/>
    <lineage>
        <taxon>Bacteria</taxon>
        <taxon>Bacillati</taxon>
        <taxon>Bacillota</taxon>
        <taxon>Clostridia</taxon>
        <taxon>Eubacteriales</taxon>
        <taxon>Clostridiaceae</taxon>
        <taxon>Clostridium</taxon>
    </lineage>
</organism>
<evidence type="ECO:0000313" key="2">
    <source>
        <dbReference type="Proteomes" id="UP001288778"/>
    </source>
</evidence>
<reference evidence="1" key="1">
    <citation type="submission" date="2019-11" db="EMBL/GenBank/DDBJ databases">
        <title>Characterization of Clostridium perfringens isolates from swine manure treated agricultural soils.</title>
        <authorList>
            <person name="Wushke S.T."/>
        </authorList>
    </citation>
    <scope>NUCLEOTIDE SEQUENCE</scope>
    <source>
        <strain evidence="1">X94</strain>
    </source>
</reference>
<evidence type="ECO:0000313" key="1">
    <source>
        <dbReference type="EMBL" id="MDZ4910607.1"/>
    </source>
</evidence>
<dbReference type="EMBL" id="WNUI01000504">
    <property type="protein sequence ID" value="MDZ4910607.1"/>
    <property type="molecule type" value="Genomic_DNA"/>
</dbReference>
<sequence length="41" mass="4635">MKRKSIYITLALVILLGSTAFLFRTQLAVVAFDLFMAKDVE</sequence>
<accession>A0AAW9HYH4</accession>
<dbReference type="AlphaFoldDB" id="A0AAW9HYH4"/>